<name>A0A516IP30_9SPHN</name>
<dbReference type="Proteomes" id="UP000321857">
    <property type="component" value="Chromosome"/>
</dbReference>
<keyword evidence="2" id="KW-1185">Reference proteome</keyword>
<dbReference type="RefSeq" id="WP_147493137.1">
    <property type="nucleotide sequence ID" value="NZ_CP041659.1"/>
</dbReference>
<sequence>MCARRFLIIIFIFILLAVLGAFALFQFGDRVLIQQAVPVGRYQEPAPRSGPDYASDTAWIAKPGLADDPSAWVPEGEISTRGAKRAATFFVHPTTYLERDRWNAPLNLDGEADSRTRLFVRSQASAFNSVSDIWAPRYRQAAFGTFLLRSEDADKALGLAYRDVLAAFDAFIAAQPPGKPLFLAAHSQGSLHLSRLLVDRKEAIAGRLVAAYVVGWPLSTRADLQPAGVAACGTAQATGCVLSWQTFSEPANPRLVLDAWKGTKGPTGIIREQADMLCTNPLTGSTGAGAAPMANKGTLVPNGGLASASLVAGQVGARCDKGFLLIEGEIPDLGPYLLPGNNYHVYDYALFWGSIRADAEKRLAQWR</sequence>
<dbReference type="SUPFAM" id="SSF53474">
    <property type="entry name" value="alpha/beta-Hydrolases"/>
    <property type="match status" value="1"/>
</dbReference>
<evidence type="ECO:0000313" key="2">
    <source>
        <dbReference type="Proteomes" id="UP000321857"/>
    </source>
</evidence>
<dbReference type="InterPro" id="IPR021440">
    <property type="entry name" value="DUF3089"/>
</dbReference>
<proteinExistence type="predicted"/>
<gene>
    <name evidence="1" type="ORF">FMM02_01095</name>
</gene>
<organism evidence="1 2">
    <name type="scientific">Sphingomonas xanthus</name>
    <dbReference type="NCBI Taxonomy" id="2594473"/>
    <lineage>
        <taxon>Bacteria</taxon>
        <taxon>Pseudomonadati</taxon>
        <taxon>Pseudomonadota</taxon>
        <taxon>Alphaproteobacteria</taxon>
        <taxon>Sphingomonadales</taxon>
        <taxon>Sphingomonadaceae</taxon>
        <taxon>Sphingomonas</taxon>
    </lineage>
</organism>
<dbReference type="AlphaFoldDB" id="A0A516IP30"/>
<dbReference type="InterPro" id="IPR029058">
    <property type="entry name" value="AB_hydrolase_fold"/>
</dbReference>
<dbReference type="Pfam" id="PF11288">
    <property type="entry name" value="DUF3089"/>
    <property type="match status" value="1"/>
</dbReference>
<evidence type="ECO:0000313" key="1">
    <source>
        <dbReference type="EMBL" id="QDP18675.1"/>
    </source>
</evidence>
<dbReference type="KEGG" id="sxa:FMM02_01095"/>
<accession>A0A516IP30</accession>
<protein>
    <submittedName>
        <fullName evidence="1">DUF3089 domain-containing protein</fullName>
    </submittedName>
</protein>
<dbReference type="OrthoDB" id="9794645at2"/>
<reference evidence="1 2" key="1">
    <citation type="submission" date="2019-07" db="EMBL/GenBank/DDBJ databases">
        <title>Sphingomonas AE3 Genome sequencing and assembly.</title>
        <authorList>
            <person name="Kim H."/>
        </authorList>
    </citation>
    <scope>NUCLEOTIDE SEQUENCE [LARGE SCALE GENOMIC DNA]</scope>
    <source>
        <strain evidence="1 2">AE3</strain>
    </source>
</reference>
<dbReference type="EMBL" id="CP041659">
    <property type="protein sequence ID" value="QDP18675.1"/>
    <property type="molecule type" value="Genomic_DNA"/>
</dbReference>